<proteinExistence type="predicted"/>
<dbReference type="HOGENOM" id="CLU_3366456_0_0_0"/>
<evidence type="ECO:0000313" key="1">
    <source>
        <dbReference type="EMBL" id="BAM03302.1"/>
    </source>
</evidence>
<reference evidence="1 2" key="1">
    <citation type="submission" date="2012-02" db="EMBL/GenBank/DDBJ databases">
        <title>Complete genome sequence of Phycisphaera mikurensis NBRC 102666.</title>
        <authorList>
            <person name="Ankai A."/>
            <person name="Hosoyama A."/>
            <person name="Terui Y."/>
            <person name="Sekine M."/>
            <person name="Fukai R."/>
            <person name="Kato Y."/>
            <person name="Nakamura S."/>
            <person name="Yamada-Narita S."/>
            <person name="Kawakoshi A."/>
            <person name="Fukunaga Y."/>
            <person name="Yamazaki S."/>
            <person name="Fujita N."/>
        </authorList>
    </citation>
    <scope>NUCLEOTIDE SEQUENCE [LARGE SCALE GENOMIC DNA]</scope>
    <source>
        <strain evidence="2">NBRC 102666 / KCTC 22515 / FYK2301M01</strain>
    </source>
</reference>
<dbReference type="STRING" id="1142394.PSMK_11430"/>
<gene>
    <name evidence="1" type="ordered locus">PSMK_11430</name>
</gene>
<dbReference type="AlphaFoldDB" id="I0IDG4"/>
<dbReference type="EMBL" id="AP012338">
    <property type="protein sequence ID" value="BAM03302.1"/>
    <property type="molecule type" value="Genomic_DNA"/>
</dbReference>
<name>I0IDG4_PHYMF</name>
<accession>I0IDG4</accession>
<keyword evidence="2" id="KW-1185">Reference proteome</keyword>
<evidence type="ECO:0000313" key="2">
    <source>
        <dbReference type="Proteomes" id="UP000007881"/>
    </source>
</evidence>
<sequence length="35" mass="3582">MVSRSRGPTAVEDVGRTQPQAAAVLQVAAGTADDR</sequence>
<protein>
    <submittedName>
        <fullName evidence="1">Uncharacterized protein</fullName>
    </submittedName>
</protein>
<organism evidence="1 2">
    <name type="scientific">Phycisphaera mikurensis (strain NBRC 102666 / KCTC 22515 / FYK2301M01)</name>
    <dbReference type="NCBI Taxonomy" id="1142394"/>
    <lineage>
        <taxon>Bacteria</taxon>
        <taxon>Pseudomonadati</taxon>
        <taxon>Planctomycetota</taxon>
        <taxon>Phycisphaerae</taxon>
        <taxon>Phycisphaerales</taxon>
        <taxon>Phycisphaeraceae</taxon>
        <taxon>Phycisphaera</taxon>
    </lineage>
</organism>
<dbReference type="Proteomes" id="UP000007881">
    <property type="component" value="Chromosome"/>
</dbReference>
<dbReference type="KEGG" id="phm:PSMK_11430"/>